<reference evidence="3" key="1">
    <citation type="submission" date="2021-06" db="EMBL/GenBank/DDBJ databases">
        <title>Genome Sequence of Mortierella hyaline Strain SCG-10, a Cold-Adapted, Nitrate-Reducing Fungus Isolated from Soil in Minnesota, USA.</title>
        <authorList>
            <person name="Aldossari N."/>
        </authorList>
    </citation>
    <scope>NUCLEOTIDE SEQUENCE</scope>
    <source>
        <strain evidence="3">SCG-10</strain>
    </source>
</reference>
<feature type="region of interest" description="Disordered" evidence="2">
    <location>
        <begin position="981"/>
        <end position="1054"/>
    </location>
</feature>
<dbReference type="OrthoDB" id="5380370at2759"/>
<feature type="compositionally biased region" description="Low complexity" evidence="2">
    <location>
        <begin position="53"/>
        <end position="62"/>
    </location>
</feature>
<feature type="compositionally biased region" description="Gly residues" evidence="2">
    <location>
        <begin position="170"/>
        <end position="180"/>
    </location>
</feature>
<feature type="compositionally biased region" description="Low complexity" evidence="2">
    <location>
        <begin position="631"/>
        <end position="642"/>
    </location>
</feature>
<feature type="region of interest" description="Disordered" evidence="2">
    <location>
        <begin position="1"/>
        <end position="288"/>
    </location>
</feature>
<feature type="compositionally biased region" description="Low complexity" evidence="2">
    <location>
        <begin position="862"/>
        <end position="883"/>
    </location>
</feature>
<feature type="compositionally biased region" description="Gly residues" evidence="2">
    <location>
        <begin position="150"/>
        <end position="162"/>
    </location>
</feature>
<feature type="compositionally biased region" description="Polar residues" evidence="2">
    <location>
        <begin position="1"/>
        <end position="12"/>
    </location>
</feature>
<feature type="compositionally biased region" description="Low complexity" evidence="2">
    <location>
        <begin position="245"/>
        <end position="263"/>
    </location>
</feature>
<dbReference type="Proteomes" id="UP000707451">
    <property type="component" value="Unassembled WGS sequence"/>
</dbReference>
<evidence type="ECO:0000313" key="4">
    <source>
        <dbReference type="Proteomes" id="UP000707451"/>
    </source>
</evidence>
<keyword evidence="4" id="KW-1185">Reference proteome</keyword>
<feature type="region of interest" description="Disordered" evidence="2">
    <location>
        <begin position="557"/>
        <end position="917"/>
    </location>
</feature>
<feature type="compositionally biased region" description="Basic and acidic residues" evidence="2">
    <location>
        <begin position="981"/>
        <end position="991"/>
    </location>
</feature>
<feature type="compositionally biased region" description="Acidic residues" evidence="2">
    <location>
        <begin position="235"/>
        <end position="244"/>
    </location>
</feature>
<comment type="caution">
    <text evidence="3">The sequence shown here is derived from an EMBL/GenBank/DDBJ whole genome shotgun (WGS) entry which is preliminary data.</text>
</comment>
<protein>
    <submittedName>
        <fullName evidence="3">Uncharacterized protein</fullName>
    </submittedName>
</protein>
<feature type="region of interest" description="Disordered" evidence="2">
    <location>
        <begin position="462"/>
        <end position="487"/>
    </location>
</feature>
<gene>
    <name evidence="3" type="ORF">KI688_004545</name>
</gene>
<feature type="compositionally biased region" description="Polar residues" evidence="2">
    <location>
        <begin position="575"/>
        <end position="601"/>
    </location>
</feature>
<feature type="compositionally biased region" description="Low complexity" evidence="2">
    <location>
        <begin position="1028"/>
        <end position="1049"/>
    </location>
</feature>
<feature type="compositionally biased region" description="Low complexity" evidence="2">
    <location>
        <begin position="118"/>
        <end position="130"/>
    </location>
</feature>
<feature type="compositionally biased region" description="Low complexity" evidence="2">
    <location>
        <begin position="603"/>
        <end position="623"/>
    </location>
</feature>
<feature type="compositionally biased region" description="Low complexity" evidence="2">
    <location>
        <begin position="13"/>
        <end position="28"/>
    </location>
</feature>
<feature type="compositionally biased region" description="Low complexity" evidence="2">
    <location>
        <begin position="714"/>
        <end position="741"/>
    </location>
</feature>
<organism evidence="3 4">
    <name type="scientific">Linnemannia hyalina</name>
    <dbReference type="NCBI Taxonomy" id="64524"/>
    <lineage>
        <taxon>Eukaryota</taxon>
        <taxon>Fungi</taxon>
        <taxon>Fungi incertae sedis</taxon>
        <taxon>Mucoromycota</taxon>
        <taxon>Mortierellomycotina</taxon>
        <taxon>Mortierellomycetes</taxon>
        <taxon>Mortierellales</taxon>
        <taxon>Mortierellaceae</taxon>
        <taxon>Linnemannia</taxon>
    </lineage>
</organism>
<feature type="compositionally biased region" description="Polar residues" evidence="2">
    <location>
        <begin position="806"/>
        <end position="825"/>
    </location>
</feature>
<feature type="compositionally biased region" description="Basic residues" evidence="2">
    <location>
        <begin position="843"/>
        <end position="854"/>
    </location>
</feature>
<evidence type="ECO:0000256" key="2">
    <source>
        <dbReference type="SAM" id="MobiDB-lite"/>
    </source>
</evidence>
<evidence type="ECO:0000256" key="1">
    <source>
        <dbReference type="SAM" id="Coils"/>
    </source>
</evidence>
<dbReference type="AlphaFoldDB" id="A0A9P7XKH3"/>
<accession>A0A9P7XKH3</accession>
<feature type="compositionally biased region" description="Low complexity" evidence="2">
    <location>
        <begin position="650"/>
        <end position="663"/>
    </location>
</feature>
<dbReference type="EMBL" id="JAHRHY010000017">
    <property type="protein sequence ID" value="KAG9062945.1"/>
    <property type="molecule type" value="Genomic_DNA"/>
</dbReference>
<evidence type="ECO:0000313" key="3">
    <source>
        <dbReference type="EMBL" id="KAG9062945.1"/>
    </source>
</evidence>
<feature type="compositionally biased region" description="Low complexity" evidence="2">
    <location>
        <begin position="896"/>
        <end position="906"/>
    </location>
</feature>
<proteinExistence type="predicted"/>
<feature type="compositionally biased region" description="Polar residues" evidence="2">
    <location>
        <begin position="193"/>
        <end position="205"/>
    </location>
</feature>
<feature type="compositionally biased region" description="Low complexity" evidence="2">
    <location>
        <begin position="557"/>
        <end position="569"/>
    </location>
</feature>
<name>A0A9P7XKH3_9FUNG</name>
<sequence>MQCQSPVPNIKTSNLSSSSPSSASSTFSQAMKSRFGRERNPTSPITPTPTPTSTPTTLGRSTSFRRSRSRNPSAPGPETTLSNDSATGGGGGGTGLLAATAASMRKKLNRRSISADNLPFSSSLPSPSSLHRPPKTKRRAQAQKLANAQGGAGEVGAWGGISIGMKDSRGAGGGGQGGGTVAFQDARSGGGTPRQQQGANNTNTESDGRRNTKNNRNAAAETLIRSININSSRDGDDDDVDPMDGGDSTSKSDDLSSSVDAADMFTPVDRLEDEDKYTTTSSRAAETKRLQKQHKIKLLQQNSIEFLSIEHARSRPHEVLSHSNPPARSLSKILRRRSDSTLVSSGIGSSAVASRSCVALNTTLALEDLEREIDALKAKEALLQGNVASFSAVDHKAKSTDDCRQRGLKSPSRREAKILLVSSSALPTQFYDSAKTRSVLRTYLTSSGLEFDEMIEYGFPSEAFMNDDDDDSNTRSEDPSSSQQKAAAELVPSCRFLTLRITLTPWHARADESTLYGPATTMGRQLQFKAMVNRFFSRTGNTTTTVMMGTPLSSPSSLTLVGGTGATTAPRINPRTLSTSVSMSALDTATGSARDSSTSRPPSRAAESRNTSRANSRANSRASSPRRDRSSPPSSHRGSPAATTDHPCGSVSTPLSPPHTLSPNYVSSRVPTITKEGDHSPRVGRRLFSPTPSSHSMIPLPVGTSSTSQPPRKGSLSALSLPLGSQQQQQQQPSSLTSSSGHAPMVPPRRKGSTPALFFTPPPPSSSTPSPRSASSSTDRKVYPSPSTRAAQTYGFSAPPRRPSDQSDTISTSLASARGLNNSGSGARYLREKASFDTEQQNRRQHPRYPHSIHIKQQQRTGPLSPSTPSPSSNSGSGKSRQGSHSHFPTLDHHQQQQQQQQQQQHPISLPFSEQDSEEQIYECYHVAGLDNIYRNTTSRAQPTAEKRIHPFQDVPHHSSQQHQHQHSARHEIKLLHISARRDGKGGDEGRGGQLSSSSAMPGGAAEQTPLSAAPPRIQAKNQRRRGGSSCDGSSTTTTTTTSRNGPTGAADRDRVRQQNYTNVAMKREEGEMDECEVHVGDRSFDGAPLVDGSEDLDEEEEAKVAAARIGGYWRPIECHQTSTMKTFAFP</sequence>
<feature type="coiled-coil region" evidence="1">
    <location>
        <begin position="359"/>
        <end position="386"/>
    </location>
</feature>
<feature type="compositionally biased region" description="Low complexity" evidence="2">
    <location>
        <begin position="767"/>
        <end position="777"/>
    </location>
</feature>
<feature type="compositionally biased region" description="Polar residues" evidence="2">
    <location>
        <begin position="785"/>
        <end position="795"/>
    </location>
</feature>
<feature type="compositionally biased region" description="Basic residues" evidence="2">
    <location>
        <begin position="132"/>
        <end position="141"/>
    </location>
</feature>
<feature type="compositionally biased region" description="Basic and acidic residues" evidence="2">
    <location>
        <begin position="829"/>
        <end position="842"/>
    </location>
</feature>
<keyword evidence="1" id="KW-0175">Coiled coil</keyword>